<dbReference type="OrthoDB" id="5810839at2759"/>
<feature type="transmembrane region" description="Helical" evidence="2">
    <location>
        <begin position="274"/>
        <end position="298"/>
    </location>
</feature>
<feature type="region of interest" description="Disordered" evidence="1">
    <location>
        <begin position="320"/>
        <end position="345"/>
    </location>
</feature>
<feature type="compositionally biased region" description="Polar residues" evidence="1">
    <location>
        <begin position="321"/>
        <end position="339"/>
    </location>
</feature>
<dbReference type="InterPro" id="IPR019428">
    <property type="entry name" value="7TM_GPCR_serpentine_rcpt_Str"/>
</dbReference>
<feature type="transmembrane region" description="Helical" evidence="2">
    <location>
        <begin position="93"/>
        <end position="113"/>
    </location>
</feature>
<protein>
    <submittedName>
        <fullName evidence="3">(pine wood nematode) hypothetical protein</fullName>
    </submittedName>
</protein>
<keyword evidence="2" id="KW-0812">Transmembrane</keyword>
<dbReference type="EMBL" id="CAJFCV020000005">
    <property type="protein sequence ID" value="CAG9125191.1"/>
    <property type="molecule type" value="Genomic_DNA"/>
</dbReference>
<evidence type="ECO:0000313" key="6">
    <source>
        <dbReference type="WBParaSite" id="BXY_0557100.1"/>
    </source>
</evidence>
<dbReference type="AlphaFoldDB" id="A0A1I7RXV4"/>
<feature type="transmembrane region" description="Helical" evidence="2">
    <location>
        <begin position="243"/>
        <end position="268"/>
    </location>
</feature>
<dbReference type="Proteomes" id="UP000095284">
    <property type="component" value="Unplaced"/>
</dbReference>
<dbReference type="PANTHER" id="PTHR22943:SF248">
    <property type="entry name" value="SEVEN TM RECEPTOR"/>
    <property type="match status" value="1"/>
</dbReference>
<evidence type="ECO:0000256" key="1">
    <source>
        <dbReference type="SAM" id="MobiDB-lite"/>
    </source>
</evidence>
<reference evidence="6" key="1">
    <citation type="submission" date="2016-11" db="UniProtKB">
        <authorList>
            <consortium name="WormBaseParasite"/>
        </authorList>
    </citation>
    <scope>IDENTIFICATION</scope>
</reference>
<dbReference type="PANTHER" id="PTHR22943">
    <property type="entry name" value="7-TRANSMEMBRANE DOMAIN RECEPTOR C.ELEGANS"/>
    <property type="match status" value="1"/>
</dbReference>
<organism evidence="4 6">
    <name type="scientific">Bursaphelenchus xylophilus</name>
    <name type="common">Pinewood nematode worm</name>
    <name type="synonym">Aphelenchoides xylophilus</name>
    <dbReference type="NCBI Taxonomy" id="6326"/>
    <lineage>
        <taxon>Eukaryota</taxon>
        <taxon>Metazoa</taxon>
        <taxon>Ecdysozoa</taxon>
        <taxon>Nematoda</taxon>
        <taxon>Chromadorea</taxon>
        <taxon>Rhabditida</taxon>
        <taxon>Tylenchina</taxon>
        <taxon>Tylenchomorpha</taxon>
        <taxon>Aphelenchoidea</taxon>
        <taxon>Aphelenchoididae</taxon>
        <taxon>Bursaphelenchus</taxon>
    </lineage>
</organism>
<dbReference type="SUPFAM" id="SSF81321">
    <property type="entry name" value="Family A G protein-coupled receptor-like"/>
    <property type="match status" value="1"/>
</dbReference>
<evidence type="ECO:0000313" key="5">
    <source>
        <dbReference type="Proteomes" id="UP000659654"/>
    </source>
</evidence>
<dbReference type="Proteomes" id="UP000659654">
    <property type="component" value="Unassembled WGS sequence"/>
</dbReference>
<dbReference type="Proteomes" id="UP000582659">
    <property type="component" value="Unassembled WGS sequence"/>
</dbReference>
<proteinExistence type="predicted"/>
<feature type="transmembrane region" description="Helical" evidence="2">
    <location>
        <begin position="195"/>
        <end position="216"/>
    </location>
</feature>
<dbReference type="WBParaSite" id="BXY_0557100.1">
    <property type="protein sequence ID" value="BXY_0557100.1"/>
    <property type="gene ID" value="BXY_0557100"/>
</dbReference>
<dbReference type="EMBL" id="CAJFDI010000005">
    <property type="protein sequence ID" value="CAD5232561.1"/>
    <property type="molecule type" value="Genomic_DNA"/>
</dbReference>
<evidence type="ECO:0000313" key="4">
    <source>
        <dbReference type="Proteomes" id="UP000095284"/>
    </source>
</evidence>
<keyword evidence="2" id="KW-0472">Membrane</keyword>
<keyword evidence="2" id="KW-1133">Transmembrane helix</keyword>
<name>A0A1I7RXV4_BURXY</name>
<feature type="transmembrane region" description="Helical" evidence="2">
    <location>
        <begin position="133"/>
        <end position="155"/>
    </location>
</feature>
<dbReference type="Pfam" id="PF10326">
    <property type="entry name" value="7TM_GPCR_Str"/>
    <property type="match status" value="1"/>
</dbReference>
<keyword evidence="5" id="KW-1185">Reference proteome</keyword>
<gene>
    <name evidence="3" type="ORF">BXYJ_LOCUS12652</name>
</gene>
<feature type="transmembrane region" description="Helical" evidence="2">
    <location>
        <begin position="20"/>
        <end position="37"/>
    </location>
</feature>
<evidence type="ECO:0000256" key="2">
    <source>
        <dbReference type="SAM" id="Phobius"/>
    </source>
</evidence>
<reference evidence="3" key="2">
    <citation type="submission" date="2020-09" db="EMBL/GenBank/DDBJ databases">
        <authorList>
            <person name="Kikuchi T."/>
        </authorList>
    </citation>
    <scope>NUCLEOTIDE SEQUENCE</scope>
    <source>
        <strain evidence="3">Ka4C1</strain>
    </source>
</reference>
<accession>A0A1I7RXV4</accession>
<evidence type="ECO:0000313" key="3">
    <source>
        <dbReference type="EMBL" id="CAD5232561.1"/>
    </source>
</evidence>
<sequence>MTDWSYIFVTLYNINDVTALSLGFIFNSILIYTIWWLRNSYKGNYTKLFLISAVFDWVLSAEELLIRHQPHVKNHVMYVMGHGVEHLFPHDTFPYLMFPHGFFTIHGVFILAVQYHYRYVIMTDPTASGRQLAFDLILSISSGLIVSLGLCYGTYQSQAIPWEQWRDNIKDDWFGEYGAEHFVYASDLRFAGTKLYFALGLTFSTITLALVAYYAYKAWKFVNPANTVSRRTRHMQQQFTRTLVVQTCNAFLFSMFPITLNVTLVLFNPPGDRYYSAAVMPLISWLPAANGFMTLYVVKEFRRFALNFLSLGRLRRKINVSGPNGTNSGAESNTKNTSKAKALLP</sequence>